<sequence>MYIWATAGSFVTVGYMMKASREEDFAKRGAFPMYPTHNGLLFVPFTFDLPLASQVQEVDVVLHKATDEIISIGLSSSPESSHKISFSKGMQELER</sequence>
<reference evidence="2 3" key="1">
    <citation type="journal article" date="2020" name="IScience">
        <title>Genome Sequencing of the Endangered Kingdonia uniflora (Circaeasteraceae, Ranunculales) Reveals Potential Mechanisms of Evolutionary Specialization.</title>
        <authorList>
            <person name="Sun Y."/>
            <person name="Deng T."/>
            <person name="Zhang A."/>
            <person name="Moore M.J."/>
            <person name="Landis J.B."/>
            <person name="Lin N."/>
            <person name="Zhang H."/>
            <person name="Zhang X."/>
            <person name="Huang J."/>
            <person name="Zhang X."/>
            <person name="Sun H."/>
            <person name="Wang H."/>
        </authorList>
    </citation>
    <scope>NUCLEOTIDE SEQUENCE [LARGE SCALE GENOMIC DNA]</scope>
    <source>
        <strain evidence="2">TB1705</strain>
        <tissue evidence="2">Leaf</tissue>
    </source>
</reference>
<comment type="caution">
    <text evidence="2">The sequence shown here is derived from an EMBL/GenBank/DDBJ whole genome shotgun (WGS) entry which is preliminary data.</text>
</comment>
<feature type="region of interest" description="Disordered" evidence="1">
    <location>
        <begin position="75"/>
        <end position="95"/>
    </location>
</feature>
<evidence type="ECO:0000256" key="1">
    <source>
        <dbReference type="SAM" id="MobiDB-lite"/>
    </source>
</evidence>
<keyword evidence="3" id="KW-1185">Reference proteome</keyword>
<organism evidence="2 3">
    <name type="scientific">Kingdonia uniflora</name>
    <dbReference type="NCBI Taxonomy" id="39325"/>
    <lineage>
        <taxon>Eukaryota</taxon>
        <taxon>Viridiplantae</taxon>
        <taxon>Streptophyta</taxon>
        <taxon>Embryophyta</taxon>
        <taxon>Tracheophyta</taxon>
        <taxon>Spermatophyta</taxon>
        <taxon>Magnoliopsida</taxon>
        <taxon>Ranunculales</taxon>
        <taxon>Circaeasteraceae</taxon>
        <taxon>Kingdonia</taxon>
    </lineage>
</organism>
<dbReference type="OrthoDB" id="1716372at2759"/>
<proteinExistence type="predicted"/>
<dbReference type="AlphaFoldDB" id="A0A7J7NN65"/>
<evidence type="ECO:0000313" key="3">
    <source>
        <dbReference type="Proteomes" id="UP000541444"/>
    </source>
</evidence>
<dbReference type="Gene3D" id="3.40.50.11370">
    <property type="match status" value="1"/>
</dbReference>
<evidence type="ECO:0000313" key="2">
    <source>
        <dbReference type="EMBL" id="KAF6168667.1"/>
    </source>
</evidence>
<gene>
    <name evidence="2" type="ORF">GIB67_005279</name>
</gene>
<protein>
    <submittedName>
        <fullName evidence="2">Uncharacterized protein</fullName>
    </submittedName>
</protein>
<name>A0A7J7NN65_9MAGN</name>
<dbReference type="Proteomes" id="UP000541444">
    <property type="component" value="Unassembled WGS sequence"/>
</dbReference>
<accession>A0A7J7NN65</accession>
<dbReference type="EMBL" id="JACGCM010000692">
    <property type="protein sequence ID" value="KAF6168667.1"/>
    <property type="molecule type" value="Genomic_DNA"/>
</dbReference>